<proteinExistence type="predicted"/>
<dbReference type="PATRIC" id="fig|1391654.3.peg.3905"/>
<dbReference type="OrthoDB" id="5402169at2"/>
<dbReference type="AlphaFoldDB" id="A0A0K1PUY3"/>
<protein>
    <submittedName>
        <fullName evidence="2">Uncharacterized protein</fullName>
    </submittedName>
</protein>
<dbReference type="EMBL" id="CP012333">
    <property type="protein sequence ID" value="AKU97186.1"/>
    <property type="molecule type" value="Genomic_DNA"/>
</dbReference>
<dbReference type="SUPFAM" id="SSF103196">
    <property type="entry name" value="Roadblock/LC7 domain"/>
    <property type="match status" value="1"/>
</dbReference>
<dbReference type="STRING" id="1391654.AKJ09_03850"/>
<dbReference type="RefSeq" id="WP_146648361.1">
    <property type="nucleotide sequence ID" value="NZ_CP012333.1"/>
</dbReference>
<evidence type="ECO:0000313" key="3">
    <source>
        <dbReference type="Proteomes" id="UP000064967"/>
    </source>
</evidence>
<reference evidence="2 3" key="1">
    <citation type="submission" date="2015-08" db="EMBL/GenBank/DDBJ databases">
        <authorList>
            <person name="Babu N.S."/>
            <person name="Beckwith C.J."/>
            <person name="Beseler K.G."/>
            <person name="Brison A."/>
            <person name="Carone J.V."/>
            <person name="Caskin T.P."/>
            <person name="Diamond M."/>
            <person name="Durham M.E."/>
            <person name="Foxe J.M."/>
            <person name="Go M."/>
            <person name="Henderson B.A."/>
            <person name="Jones I.B."/>
            <person name="McGettigan J.A."/>
            <person name="Micheletti S.J."/>
            <person name="Nasrallah M.E."/>
            <person name="Ortiz D."/>
            <person name="Piller C.R."/>
            <person name="Privatt S.R."/>
            <person name="Schneider S.L."/>
            <person name="Sharp S."/>
            <person name="Smith T.C."/>
            <person name="Stanton J.D."/>
            <person name="Ullery H.E."/>
            <person name="Wilson R.J."/>
            <person name="Serrano M.G."/>
            <person name="Buck G."/>
            <person name="Lee V."/>
            <person name="Wang Y."/>
            <person name="Carvalho R."/>
            <person name="Voegtly L."/>
            <person name="Shi R."/>
            <person name="Duckworth R."/>
            <person name="Johnson A."/>
            <person name="Loviza R."/>
            <person name="Walstead R."/>
            <person name="Shah Z."/>
            <person name="Kiflezghi M."/>
            <person name="Wade K."/>
            <person name="Ball S.L."/>
            <person name="Bradley K.W."/>
            <person name="Asai D.J."/>
            <person name="Bowman C.A."/>
            <person name="Russell D.A."/>
            <person name="Pope W.H."/>
            <person name="Jacobs-Sera D."/>
            <person name="Hendrix R.W."/>
            <person name="Hatfull G.F."/>
        </authorList>
    </citation>
    <scope>NUCLEOTIDE SEQUENCE [LARGE SCALE GENOMIC DNA]</scope>
    <source>
        <strain evidence="2 3">DSM 27648</strain>
    </source>
</reference>
<feature type="chain" id="PRO_5005466056" evidence="1">
    <location>
        <begin position="23"/>
        <end position="208"/>
    </location>
</feature>
<feature type="signal peptide" evidence="1">
    <location>
        <begin position="1"/>
        <end position="22"/>
    </location>
</feature>
<keyword evidence="1" id="KW-0732">Signal</keyword>
<gene>
    <name evidence="2" type="ORF">AKJ09_03850</name>
</gene>
<name>A0A0K1PUY3_9BACT</name>
<sequence>MDASAFTAILAALVRRLPGAFAAALVDVQGETVDYAGDVDPFDVKVAAAHMRILLNDVDRLGALGKPRSLVIRGAKRSIVTRALPEQYALVILLRRRAGFTASQRAFATCERALAAEAGWAVTPVKGAPIWHPIVVESDRRGRPRWMGEPRLAVEVLGAVMGLPSNEQGFRVRTSTGSELTLVRESRRCWYTDLLPDHLVPENASHDA</sequence>
<keyword evidence="3" id="KW-1185">Reference proteome</keyword>
<evidence type="ECO:0000256" key="1">
    <source>
        <dbReference type="SAM" id="SignalP"/>
    </source>
</evidence>
<dbReference type="Proteomes" id="UP000064967">
    <property type="component" value="Chromosome"/>
</dbReference>
<organism evidence="2 3">
    <name type="scientific">Labilithrix luteola</name>
    <dbReference type="NCBI Taxonomy" id="1391654"/>
    <lineage>
        <taxon>Bacteria</taxon>
        <taxon>Pseudomonadati</taxon>
        <taxon>Myxococcota</taxon>
        <taxon>Polyangia</taxon>
        <taxon>Polyangiales</taxon>
        <taxon>Labilitrichaceae</taxon>
        <taxon>Labilithrix</taxon>
    </lineage>
</organism>
<dbReference type="KEGG" id="llu:AKJ09_03850"/>
<evidence type="ECO:0000313" key="2">
    <source>
        <dbReference type="EMBL" id="AKU97186.1"/>
    </source>
</evidence>
<dbReference type="Gene3D" id="3.30.450.30">
    <property type="entry name" value="Dynein light chain 2a, cytoplasmic"/>
    <property type="match status" value="1"/>
</dbReference>
<accession>A0A0K1PUY3</accession>